<sequence length="60" mass="7004">MNKDKENMNKKSDLTNTDKANKKDTSNSLERDVKSDFSSNRQTPQGRTDNEQDRELKKKD</sequence>
<reference evidence="3" key="1">
    <citation type="submission" date="2017-06" db="EMBL/GenBank/DDBJ databases">
        <authorList>
            <person name="Varghese N."/>
            <person name="Submissions S."/>
        </authorList>
    </citation>
    <scope>NUCLEOTIDE SEQUENCE [LARGE SCALE GENOMIC DNA]</scope>
    <source>
        <strain evidence="3">NKM1</strain>
    </source>
</reference>
<protein>
    <submittedName>
        <fullName evidence="2">Uncharacterized protein</fullName>
    </submittedName>
</protein>
<evidence type="ECO:0000256" key="1">
    <source>
        <dbReference type="SAM" id="MobiDB-lite"/>
    </source>
</evidence>
<feature type="region of interest" description="Disordered" evidence="1">
    <location>
        <begin position="1"/>
        <end position="60"/>
    </location>
</feature>
<keyword evidence="3" id="KW-1185">Reference proteome</keyword>
<evidence type="ECO:0000313" key="3">
    <source>
        <dbReference type="Proteomes" id="UP000198432"/>
    </source>
</evidence>
<dbReference type="AlphaFoldDB" id="A0A239AXP6"/>
<organism evidence="2 3">
    <name type="scientific">Pontibacter ummariensis</name>
    <dbReference type="NCBI Taxonomy" id="1610492"/>
    <lineage>
        <taxon>Bacteria</taxon>
        <taxon>Pseudomonadati</taxon>
        <taxon>Bacteroidota</taxon>
        <taxon>Cytophagia</taxon>
        <taxon>Cytophagales</taxon>
        <taxon>Hymenobacteraceae</taxon>
        <taxon>Pontibacter</taxon>
    </lineage>
</organism>
<feature type="compositionally biased region" description="Polar residues" evidence="1">
    <location>
        <begin position="36"/>
        <end position="47"/>
    </location>
</feature>
<feature type="compositionally biased region" description="Basic and acidic residues" evidence="1">
    <location>
        <begin position="19"/>
        <end position="35"/>
    </location>
</feature>
<dbReference type="EMBL" id="FZOQ01000001">
    <property type="protein sequence ID" value="SNS00269.1"/>
    <property type="molecule type" value="Genomic_DNA"/>
</dbReference>
<evidence type="ECO:0000313" key="2">
    <source>
        <dbReference type="EMBL" id="SNS00269.1"/>
    </source>
</evidence>
<dbReference type="Proteomes" id="UP000198432">
    <property type="component" value="Unassembled WGS sequence"/>
</dbReference>
<feature type="compositionally biased region" description="Basic and acidic residues" evidence="1">
    <location>
        <begin position="1"/>
        <end position="13"/>
    </location>
</feature>
<name>A0A239AXP6_9BACT</name>
<proteinExistence type="predicted"/>
<dbReference type="OrthoDB" id="853894at2"/>
<gene>
    <name evidence="2" type="ORF">SAMN06296052_1013</name>
</gene>
<feature type="compositionally biased region" description="Basic and acidic residues" evidence="1">
    <location>
        <begin position="48"/>
        <end position="60"/>
    </location>
</feature>
<accession>A0A239AXP6</accession>